<gene>
    <name evidence="2" type="ORF">KI387_044326</name>
</gene>
<feature type="non-terminal residue" evidence="2">
    <location>
        <position position="87"/>
    </location>
</feature>
<accession>A0AA38LSQ7</accession>
<proteinExistence type="predicted"/>
<feature type="region of interest" description="Disordered" evidence="1">
    <location>
        <begin position="1"/>
        <end position="22"/>
    </location>
</feature>
<organism evidence="2 3">
    <name type="scientific">Taxus chinensis</name>
    <name type="common">Chinese yew</name>
    <name type="synonym">Taxus wallichiana var. chinensis</name>
    <dbReference type="NCBI Taxonomy" id="29808"/>
    <lineage>
        <taxon>Eukaryota</taxon>
        <taxon>Viridiplantae</taxon>
        <taxon>Streptophyta</taxon>
        <taxon>Embryophyta</taxon>
        <taxon>Tracheophyta</taxon>
        <taxon>Spermatophyta</taxon>
        <taxon>Pinopsida</taxon>
        <taxon>Pinidae</taxon>
        <taxon>Conifers II</taxon>
        <taxon>Cupressales</taxon>
        <taxon>Taxaceae</taxon>
        <taxon>Taxus</taxon>
    </lineage>
</organism>
<evidence type="ECO:0000313" key="2">
    <source>
        <dbReference type="EMBL" id="KAH9332182.1"/>
    </source>
</evidence>
<keyword evidence="3" id="KW-1185">Reference proteome</keyword>
<name>A0AA38LSQ7_TAXCH</name>
<sequence length="87" mass="10146">MRTNILEPNGTKGCTGRGLPKEPKVNQCMPRVIGQMRDKEAHFGANRKFMSQTVWDIWDKKTRRAQRSRQTRRPINARHVSQGKRSK</sequence>
<dbReference type="Proteomes" id="UP000824469">
    <property type="component" value="Unassembled WGS sequence"/>
</dbReference>
<feature type="region of interest" description="Disordered" evidence="1">
    <location>
        <begin position="62"/>
        <end position="87"/>
    </location>
</feature>
<dbReference type="EMBL" id="JAHRHJ020000001">
    <property type="protein sequence ID" value="KAH9332182.1"/>
    <property type="molecule type" value="Genomic_DNA"/>
</dbReference>
<reference evidence="2 3" key="1">
    <citation type="journal article" date="2021" name="Nat. Plants">
        <title>The Taxus genome provides insights into paclitaxel biosynthesis.</title>
        <authorList>
            <person name="Xiong X."/>
            <person name="Gou J."/>
            <person name="Liao Q."/>
            <person name="Li Y."/>
            <person name="Zhou Q."/>
            <person name="Bi G."/>
            <person name="Li C."/>
            <person name="Du R."/>
            <person name="Wang X."/>
            <person name="Sun T."/>
            <person name="Guo L."/>
            <person name="Liang H."/>
            <person name="Lu P."/>
            <person name="Wu Y."/>
            <person name="Zhang Z."/>
            <person name="Ro D.K."/>
            <person name="Shang Y."/>
            <person name="Huang S."/>
            <person name="Yan J."/>
        </authorList>
    </citation>
    <scope>NUCLEOTIDE SEQUENCE [LARGE SCALE GENOMIC DNA]</scope>
    <source>
        <strain evidence="2">Ta-2019</strain>
    </source>
</reference>
<dbReference type="AlphaFoldDB" id="A0AA38LSQ7"/>
<evidence type="ECO:0000256" key="1">
    <source>
        <dbReference type="SAM" id="MobiDB-lite"/>
    </source>
</evidence>
<protein>
    <submittedName>
        <fullName evidence="2">Uncharacterized protein</fullName>
    </submittedName>
</protein>
<evidence type="ECO:0000313" key="3">
    <source>
        <dbReference type="Proteomes" id="UP000824469"/>
    </source>
</evidence>
<comment type="caution">
    <text evidence="2">The sequence shown here is derived from an EMBL/GenBank/DDBJ whole genome shotgun (WGS) entry which is preliminary data.</text>
</comment>